<dbReference type="RefSeq" id="WP_238314755.1">
    <property type="nucleotide sequence ID" value="NZ_BPQV01000018.1"/>
</dbReference>
<organism evidence="2 3">
    <name type="scientific">Methylobacterium organophilum</name>
    <dbReference type="NCBI Taxonomy" id="410"/>
    <lineage>
        <taxon>Bacteria</taxon>
        <taxon>Pseudomonadati</taxon>
        <taxon>Pseudomonadota</taxon>
        <taxon>Alphaproteobacteria</taxon>
        <taxon>Hyphomicrobiales</taxon>
        <taxon>Methylobacteriaceae</taxon>
        <taxon>Methylobacterium</taxon>
    </lineage>
</organism>
<protein>
    <recommendedName>
        <fullName evidence="1">SiaC family regulatory phosphoprotein domain-containing protein</fullName>
    </recommendedName>
</protein>
<dbReference type="Proteomes" id="UP001055156">
    <property type="component" value="Unassembled WGS sequence"/>
</dbReference>
<comment type="caution">
    <text evidence="2">The sequence shown here is derived from an EMBL/GenBank/DDBJ whole genome shotgun (WGS) entry which is preliminary data.</text>
</comment>
<dbReference type="InterPro" id="IPR018530">
    <property type="entry name" value="SiaC"/>
</dbReference>
<feature type="domain" description="SiaC family regulatory phosphoprotein" evidence="1">
    <location>
        <begin position="8"/>
        <end position="125"/>
    </location>
</feature>
<keyword evidence="3" id="KW-1185">Reference proteome</keyword>
<evidence type="ECO:0000313" key="3">
    <source>
        <dbReference type="Proteomes" id="UP001055156"/>
    </source>
</evidence>
<sequence length="131" mass="14485">MDRIEKAATNRSPLVDFDFPNGTLLLRGESYPEDAAAFFGPLLQALRAFLEADELEPVTLTVELAYFNSSSAKALMNLFMALEDAAADGRPVTVRWLYAEGDESIEEAGEDFAADFEHAHFELVKLEQSHG</sequence>
<evidence type="ECO:0000259" key="1">
    <source>
        <dbReference type="Pfam" id="PF09345"/>
    </source>
</evidence>
<dbReference type="EMBL" id="BPQV01000018">
    <property type="protein sequence ID" value="GJE29691.1"/>
    <property type="molecule type" value="Genomic_DNA"/>
</dbReference>
<reference evidence="2" key="2">
    <citation type="submission" date="2021-08" db="EMBL/GenBank/DDBJ databases">
        <authorList>
            <person name="Tani A."/>
            <person name="Ola A."/>
            <person name="Ogura Y."/>
            <person name="Katsura K."/>
            <person name="Hayashi T."/>
        </authorList>
    </citation>
    <scope>NUCLEOTIDE SEQUENCE</scope>
    <source>
        <strain evidence="2">NBRC 15689</strain>
    </source>
</reference>
<evidence type="ECO:0000313" key="2">
    <source>
        <dbReference type="EMBL" id="GJE29691.1"/>
    </source>
</evidence>
<proteinExistence type="predicted"/>
<name>A0ABQ4TGW5_METOR</name>
<reference evidence="2" key="1">
    <citation type="journal article" date="2021" name="Front. Microbiol.">
        <title>Comprehensive Comparative Genomics and Phenotyping of Methylobacterium Species.</title>
        <authorList>
            <person name="Alessa O."/>
            <person name="Ogura Y."/>
            <person name="Fujitani Y."/>
            <person name="Takami H."/>
            <person name="Hayashi T."/>
            <person name="Sahin N."/>
            <person name="Tani A."/>
        </authorList>
    </citation>
    <scope>NUCLEOTIDE SEQUENCE</scope>
    <source>
        <strain evidence="2">NBRC 15689</strain>
    </source>
</reference>
<accession>A0ABQ4TGW5</accession>
<dbReference type="Pfam" id="PF09345">
    <property type="entry name" value="SiaC"/>
    <property type="match status" value="1"/>
</dbReference>
<gene>
    <name evidence="2" type="ORF">LKMONMHP_4575</name>
</gene>